<keyword evidence="1 4" id="KW-0813">Transport</keyword>
<dbReference type="SUPFAM" id="SSF49464">
    <property type="entry name" value="Carboxypeptidase regulatory domain-like"/>
    <property type="match status" value="1"/>
</dbReference>
<dbReference type="InterPro" id="IPR008969">
    <property type="entry name" value="CarboxyPept-like_regulatory"/>
</dbReference>
<keyword evidence="4" id="KW-0812">Transmembrane</keyword>
<sequence length="1150" mass="128628">MKNICIIGKNRCQLNKFMKIGLITFLATTCIIIDSFANSSYAQATHISIDVENTTLKEVFREIERNSEFVIFYLEEDVDSNRKVSLKVKNQTVDKVLDKVLAKTNNSYLIDDKQIFITKKDKMASPGIPAVAQQKITVKGVVTDINGEKLPGATVVVEGTPRGAITDIDGTYTIDVNKNEKLTFSYLGMASQTIAVGDKKIINVTLKEKEDMLEEVTIVAFGKQKKESVISSIQTVHVKDLRVPSSNLTTALSGRIAGVISYQTSGEPGQDNAEFFIRGVTSFGAGKVDPLILIDNVEVSSNDLSRLHPDDIQSFSILKDATATALYGARGANGVILVTTKEGKEGKIKVSFRVENSFSSPTKKIEMADPITYMRLANEAVTARNPLAPVPYSNSKIDNTIRGTNEYAYPAVDWMKMLTKDVAINQRANLNISGGGKVARYYIAGSFSQDNGILKVDKRNNFNNNINLKKYLIRSNININLTKTTEAIVRVHGTFDDYSGPIRGGSEMYRNILNVSPVRFPAYYEPDKTYAGTTHILFGGNEGVQYMNPYAEMVKGYKQESKTVMMAQMELKQDFGKWVKGLTGRLLGNTIRTSGFDVTRAYSPFYYESTYDRLTDSYTLTELNPDTGEEFISYNPGSKTVISSFYGEASLAYNRDFKKNAVSGMLVAIARNSLTGNASTLSESLQKRNLGLSGRFTYAYDSRYMAEFNFGYNGSEKFDKGHRWGFFPSFGLGWSISNEDFWTDNLKKVVSKLKLRATYGLVGNDEIGKESQRFFYLSQVTIGGGDSFSTGYEFNGRTRKGVKISNYPNSEIGWEIAYKTNLGVELGLFDGKVDIMADFFKERRTNILQSREDISTSMGLWATPDVNVGEANGKGIDISIDYNHSFHKDLWMVGRANFTYAKSTYRFYEEPDYSAIPWKSKMGMPISQKWGYVAERLFIDDADVQNSPRQDFGEYLAGDIKYKDINNDGVINEIDMVPIGYPTTPEINYGFGLSFGYKNFDLSVFFQGSARSSFWIDADKMSPFNQSTANGRVIETGLAKFIADDHWSLTSQNPKAYWPRLSNTLIANNNQRSTQFMQDGSFLRFKSAEIGYTLPKSFTNKMRLTTCRFYASGTNLLLFSKFKLWDVEMGGNGLGYPIQRVINLGLNLSF</sequence>
<gene>
    <name evidence="6" type="ORF">DW888_07720</name>
</gene>
<evidence type="ECO:0000256" key="4">
    <source>
        <dbReference type="PROSITE-ProRule" id="PRU01360"/>
    </source>
</evidence>
<dbReference type="InterPro" id="IPR023997">
    <property type="entry name" value="TonB-dep_OMP_SusC/RagA_CS"/>
</dbReference>
<protein>
    <submittedName>
        <fullName evidence="6">SusC/RagA family TonB-linked outer membrane protein</fullName>
    </submittedName>
</protein>
<dbReference type="InterPro" id="IPR012910">
    <property type="entry name" value="Plug_dom"/>
</dbReference>
<dbReference type="AlphaFoldDB" id="A0A413VSH6"/>
<comment type="subcellular location">
    <subcellularLocation>
        <location evidence="4">Cell outer membrane</location>
        <topology evidence="4">Multi-pass membrane protein</topology>
    </subcellularLocation>
</comment>
<dbReference type="Pfam" id="PF07660">
    <property type="entry name" value="STN"/>
    <property type="match status" value="1"/>
</dbReference>
<comment type="caution">
    <text evidence="6">The sequence shown here is derived from an EMBL/GenBank/DDBJ whole genome shotgun (WGS) entry which is preliminary data.</text>
</comment>
<evidence type="ECO:0000313" key="7">
    <source>
        <dbReference type="Proteomes" id="UP000284379"/>
    </source>
</evidence>
<comment type="similarity">
    <text evidence="4">Belongs to the TonB-dependent receptor family.</text>
</comment>
<dbReference type="FunFam" id="2.170.130.10:FF:000003">
    <property type="entry name" value="SusC/RagA family TonB-linked outer membrane protein"/>
    <property type="match status" value="1"/>
</dbReference>
<dbReference type="FunFam" id="2.60.40.1120:FF:000003">
    <property type="entry name" value="Outer membrane protein Omp121"/>
    <property type="match status" value="1"/>
</dbReference>
<evidence type="ECO:0000256" key="1">
    <source>
        <dbReference type="ARBA" id="ARBA00022448"/>
    </source>
</evidence>
<organism evidence="6 7">
    <name type="scientific">Bacteroides nordii</name>
    <dbReference type="NCBI Taxonomy" id="291645"/>
    <lineage>
        <taxon>Bacteria</taxon>
        <taxon>Pseudomonadati</taxon>
        <taxon>Bacteroidota</taxon>
        <taxon>Bacteroidia</taxon>
        <taxon>Bacteroidales</taxon>
        <taxon>Bacteroidaceae</taxon>
        <taxon>Bacteroides</taxon>
    </lineage>
</organism>
<dbReference type="Pfam" id="PF13715">
    <property type="entry name" value="CarbopepD_reg_2"/>
    <property type="match status" value="1"/>
</dbReference>
<dbReference type="NCBIfam" id="TIGR04057">
    <property type="entry name" value="SusC_RagA_signa"/>
    <property type="match status" value="1"/>
</dbReference>
<dbReference type="PROSITE" id="PS52016">
    <property type="entry name" value="TONB_DEPENDENT_REC_3"/>
    <property type="match status" value="1"/>
</dbReference>
<name>A0A413VSH6_9BACE</name>
<keyword evidence="3 4" id="KW-0998">Cell outer membrane</keyword>
<dbReference type="Gene3D" id="2.60.40.1120">
    <property type="entry name" value="Carboxypeptidase-like, regulatory domain"/>
    <property type="match status" value="1"/>
</dbReference>
<evidence type="ECO:0000256" key="2">
    <source>
        <dbReference type="ARBA" id="ARBA00023136"/>
    </source>
</evidence>
<accession>A0A413VSH6</accession>
<dbReference type="Pfam" id="PF07715">
    <property type="entry name" value="Plug"/>
    <property type="match status" value="1"/>
</dbReference>
<dbReference type="Gene3D" id="2.170.130.10">
    <property type="entry name" value="TonB-dependent receptor, plug domain"/>
    <property type="match status" value="1"/>
</dbReference>
<dbReference type="Proteomes" id="UP000284379">
    <property type="component" value="Unassembled WGS sequence"/>
</dbReference>
<evidence type="ECO:0000256" key="3">
    <source>
        <dbReference type="ARBA" id="ARBA00023237"/>
    </source>
</evidence>
<dbReference type="SUPFAM" id="SSF56935">
    <property type="entry name" value="Porins"/>
    <property type="match status" value="1"/>
</dbReference>
<reference evidence="6 7" key="1">
    <citation type="submission" date="2018-08" db="EMBL/GenBank/DDBJ databases">
        <title>A genome reference for cultivated species of the human gut microbiota.</title>
        <authorList>
            <person name="Zou Y."/>
            <person name="Xue W."/>
            <person name="Luo G."/>
        </authorList>
    </citation>
    <scope>NUCLEOTIDE SEQUENCE [LARGE SCALE GENOMIC DNA]</scope>
    <source>
        <strain evidence="6 7">AM40-30BH</strain>
    </source>
</reference>
<dbReference type="InterPro" id="IPR011662">
    <property type="entry name" value="Secretin/TonB_short_N"/>
</dbReference>
<dbReference type="SMART" id="SM00965">
    <property type="entry name" value="STN"/>
    <property type="match status" value="1"/>
</dbReference>
<feature type="domain" description="Secretin/TonB short N-terminal" evidence="5">
    <location>
        <begin position="69"/>
        <end position="120"/>
    </location>
</feature>
<dbReference type="NCBIfam" id="TIGR04056">
    <property type="entry name" value="OMP_RagA_SusC"/>
    <property type="match status" value="1"/>
</dbReference>
<dbReference type="EMBL" id="QSGO01000004">
    <property type="protein sequence ID" value="RHB36509.1"/>
    <property type="molecule type" value="Genomic_DNA"/>
</dbReference>
<dbReference type="InterPro" id="IPR037066">
    <property type="entry name" value="Plug_dom_sf"/>
</dbReference>
<dbReference type="InterPro" id="IPR039426">
    <property type="entry name" value="TonB-dep_rcpt-like"/>
</dbReference>
<dbReference type="GO" id="GO:0009279">
    <property type="term" value="C:cell outer membrane"/>
    <property type="evidence" value="ECO:0007669"/>
    <property type="project" value="UniProtKB-SubCell"/>
</dbReference>
<evidence type="ECO:0000259" key="5">
    <source>
        <dbReference type="SMART" id="SM00965"/>
    </source>
</evidence>
<dbReference type="InterPro" id="IPR023996">
    <property type="entry name" value="TonB-dep_OMP_SusC/RagA"/>
</dbReference>
<evidence type="ECO:0000313" key="6">
    <source>
        <dbReference type="EMBL" id="RHB36509.1"/>
    </source>
</evidence>
<proteinExistence type="inferred from homology"/>
<keyword evidence="4" id="KW-1134">Transmembrane beta strand</keyword>
<keyword evidence="2 4" id="KW-0472">Membrane</keyword>